<name>D2V2K3_NAEGR</name>
<dbReference type="GO" id="GO:0030915">
    <property type="term" value="C:Smc5-Smc6 complex"/>
    <property type="evidence" value="ECO:0007669"/>
    <property type="project" value="UniProtKB-UniRule"/>
</dbReference>
<keyword evidence="1" id="KW-0833">Ubl conjugation pathway</keyword>
<dbReference type="InParanoid" id="D2V2K3"/>
<dbReference type="InterPro" id="IPR011513">
    <property type="entry name" value="Nse1"/>
</dbReference>
<dbReference type="STRING" id="5762.D2V2K3"/>
<dbReference type="InterPro" id="IPR036388">
    <property type="entry name" value="WH-like_DNA-bd_sf"/>
</dbReference>
<keyword evidence="1" id="KW-0479">Metal-binding</keyword>
<dbReference type="RefSeq" id="XP_002681655.1">
    <property type="nucleotide sequence ID" value="XM_002681609.1"/>
</dbReference>
<accession>D2V2K3</accession>
<dbReference type="OrthoDB" id="185455at2759"/>
<reference evidence="2 3" key="1">
    <citation type="journal article" date="2010" name="Cell">
        <title>The genome of Naegleria gruberi illuminates early eukaryotic versatility.</title>
        <authorList>
            <person name="Fritz-Laylin L.K."/>
            <person name="Prochnik S.E."/>
            <person name="Ginger M.L."/>
            <person name="Dacks J.B."/>
            <person name="Carpenter M.L."/>
            <person name="Field M.C."/>
            <person name="Kuo A."/>
            <person name="Paredez A."/>
            <person name="Chapman J."/>
            <person name="Pham J."/>
            <person name="Shu S."/>
            <person name="Neupane R."/>
            <person name="Cipriano M."/>
            <person name="Mancuso J."/>
            <person name="Tu H."/>
            <person name="Salamov A."/>
            <person name="Lindquist E."/>
            <person name="Shapiro H."/>
            <person name="Lucas S."/>
            <person name="Grigoriev I.V."/>
            <person name="Cande W.Z."/>
            <person name="Fulton C."/>
            <person name="Rokhsar D.S."/>
            <person name="Dawson S.C."/>
        </authorList>
    </citation>
    <scope>NUCLEOTIDE SEQUENCE [LARGE SCALE GENOMIC DNA]</scope>
    <source>
        <strain evidence="2 3">NEG-M</strain>
    </source>
</reference>
<proteinExistence type="inferred from homology"/>
<dbReference type="PANTHER" id="PTHR20973:SF0">
    <property type="entry name" value="NON-STRUCTURAL MAINTENANCE OF CHROMOSOMES ELEMENT 1 HOMOLOG"/>
    <property type="match status" value="1"/>
</dbReference>
<dbReference type="Proteomes" id="UP000006671">
    <property type="component" value="Unassembled WGS sequence"/>
</dbReference>
<gene>
    <name evidence="2" type="ORF">NAEGRDRAFT_63029</name>
</gene>
<sequence length="199" mass="23302">MERMTEVHRHILQMMMAHKFMAEDELTRKLEDFKNNFQYETLVQNNSEERFDIDLSEFITTINSALNFMDMKIVREQHPKTKKILYTLINQTEDEISKLATRYSIDELELFKSICEAIANDNDEILTIVVATSKRPKALSVEAAEQAIRLFIEEGWLENLPGQGLKFGFRSQTDLANYISELQTLEEEEEPQGEEEEEE</sequence>
<keyword evidence="1" id="KW-0808">Transferase</keyword>
<dbReference type="PANTHER" id="PTHR20973">
    <property type="entry name" value="NON-SMC ELEMENT 1-RELATED"/>
    <property type="match status" value="1"/>
</dbReference>
<dbReference type="KEGG" id="ngr:NAEGRDRAFT_63029"/>
<dbReference type="GO" id="GO:0005634">
    <property type="term" value="C:nucleus"/>
    <property type="evidence" value="ECO:0007669"/>
    <property type="project" value="UniProtKB-SubCell"/>
</dbReference>
<keyword evidence="3" id="KW-1185">Reference proteome</keyword>
<organism evidence="3">
    <name type="scientific">Naegleria gruberi</name>
    <name type="common">Amoeba</name>
    <dbReference type="NCBI Taxonomy" id="5762"/>
    <lineage>
        <taxon>Eukaryota</taxon>
        <taxon>Discoba</taxon>
        <taxon>Heterolobosea</taxon>
        <taxon>Tetramitia</taxon>
        <taxon>Eutetramitia</taxon>
        <taxon>Vahlkampfiidae</taxon>
        <taxon>Naegleria</taxon>
    </lineage>
</organism>
<dbReference type="GeneID" id="8852776"/>
<dbReference type="EC" id="2.3.2.27" evidence="1"/>
<comment type="similarity">
    <text evidence="1">Belongs to the NSE1 family.</text>
</comment>
<dbReference type="Gene3D" id="3.90.1150.220">
    <property type="match status" value="1"/>
</dbReference>
<dbReference type="Pfam" id="PF07574">
    <property type="entry name" value="SMC_Nse1"/>
    <property type="match status" value="1"/>
</dbReference>
<comment type="subcellular location">
    <subcellularLocation>
        <location evidence="1">Nucleus</location>
    </subcellularLocation>
</comment>
<dbReference type="GO" id="GO:0008270">
    <property type="term" value="F:zinc ion binding"/>
    <property type="evidence" value="ECO:0007669"/>
    <property type="project" value="UniProtKB-KW"/>
</dbReference>
<dbReference type="EMBL" id="GG738849">
    <property type="protein sequence ID" value="EFC48911.1"/>
    <property type="molecule type" value="Genomic_DNA"/>
</dbReference>
<comment type="subunit">
    <text evidence="1">Component of the Smc5-Smc6 complex.</text>
</comment>
<dbReference type="AlphaFoldDB" id="D2V2K3"/>
<dbReference type="GO" id="GO:0061630">
    <property type="term" value="F:ubiquitin protein ligase activity"/>
    <property type="evidence" value="ECO:0007669"/>
    <property type="project" value="UniProtKB-EC"/>
</dbReference>
<comment type="catalytic activity">
    <reaction evidence="1">
        <text>S-ubiquitinyl-[E2 ubiquitin-conjugating enzyme]-L-cysteine + [acceptor protein]-L-lysine = [E2 ubiquitin-conjugating enzyme]-L-cysteine + N(6)-ubiquitinyl-[acceptor protein]-L-lysine.</text>
        <dbReference type="EC" id="2.3.2.27"/>
    </reaction>
</comment>
<keyword evidence="1" id="KW-0862">Zinc</keyword>
<evidence type="ECO:0000313" key="3">
    <source>
        <dbReference type="Proteomes" id="UP000006671"/>
    </source>
</evidence>
<dbReference type="Gene3D" id="1.10.10.10">
    <property type="entry name" value="Winged helix-like DNA-binding domain superfamily/Winged helix DNA-binding domain"/>
    <property type="match status" value="1"/>
</dbReference>
<keyword evidence="1" id="KW-0863">Zinc-finger</keyword>
<protein>
    <recommendedName>
        <fullName evidence="1">Non-structural maintenance of chromosomes element 1 homolog</fullName>
        <ecNumber evidence="1">2.3.2.27</ecNumber>
    </recommendedName>
</protein>
<evidence type="ECO:0000256" key="1">
    <source>
        <dbReference type="RuleBase" id="RU368018"/>
    </source>
</evidence>
<dbReference type="OMA" id="HAMTETH"/>
<keyword evidence="1" id="KW-0233">DNA recombination</keyword>
<keyword evidence="1" id="KW-0234">DNA repair</keyword>
<evidence type="ECO:0000313" key="2">
    <source>
        <dbReference type="EMBL" id="EFC48911.1"/>
    </source>
</evidence>
<dbReference type="eggNOG" id="KOG4718">
    <property type="taxonomic scope" value="Eukaryota"/>
</dbReference>
<keyword evidence="1" id="KW-0539">Nucleus</keyword>
<keyword evidence="1" id="KW-0227">DNA damage</keyword>
<dbReference type="GO" id="GO:0000724">
    <property type="term" value="P:double-strand break repair via homologous recombination"/>
    <property type="evidence" value="ECO:0007669"/>
    <property type="project" value="TreeGrafter"/>
</dbReference>
<dbReference type="VEuPathDB" id="AmoebaDB:NAEGRDRAFT_63029"/>